<dbReference type="PANTHER" id="PTHR35046:SF9">
    <property type="entry name" value="RNA-DIRECTED DNA POLYMERASE"/>
    <property type="match status" value="1"/>
</dbReference>
<dbReference type="PANTHER" id="PTHR35046">
    <property type="entry name" value="ZINC KNUCKLE (CCHC-TYPE) FAMILY PROTEIN"/>
    <property type="match status" value="1"/>
</dbReference>
<evidence type="ECO:0000313" key="2">
    <source>
        <dbReference type="EMBL" id="RDY03779.1"/>
    </source>
</evidence>
<feature type="domain" description="Tf2-1-like SH3-like" evidence="1">
    <location>
        <begin position="24"/>
        <end position="72"/>
    </location>
</feature>
<feature type="non-terminal residue" evidence="2">
    <location>
        <position position="1"/>
    </location>
</feature>
<comment type="caution">
    <text evidence="2">The sequence shown here is derived from an EMBL/GenBank/DDBJ whole genome shotgun (WGS) entry which is preliminary data.</text>
</comment>
<dbReference type="Pfam" id="PF24626">
    <property type="entry name" value="SH3_Tf2-1"/>
    <property type="match status" value="1"/>
</dbReference>
<accession>A0A371HLW8</accession>
<gene>
    <name evidence="2" type="ORF">CR513_12597</name>
</gene>
<sequence>MEKQGKRYAKRVNKDTEGRTFAKGDLVWVHLCKERFPHPRKSKLLPRGIGIFPILKKINDNAYVLDVPQEYGRPKFEDKFSSRSKAKISQPRMWAKLQGKVFKDPSLGKVFKDPSNNQ</sequence>
<proteinExistence type="predicted"/>
<evidence type="ECO:0000259" key="1">
    <source>
        <dbReference type="Pfam" id="PF24626"/>
    </source>
</evidence>
<protein>
    <recommendedName>
        <fullName evidence="1">Tf2-1-like SH3-like domain-containing protein</fullName>
    </recommendedName>
</protein>
<organism evidence="2 3">
    <name type="scientific">Mucuna pruriens</name>
    <name type="common">Velvet bean</name>
    <name type="synonym">Dolichos pruriens</name>
    <dbReference type="NCBI Taxonomy" id="157652"/>
    <lineage>
        <taxon>Eukaryota</taxon>
        <taxon>Viridiplantae</taxon>
        <taxon>Streptophyta</taxon>
        <taxon>Embryophyta</taxon>
        <taxon>Tracheophyta</taxon>
        <taxon>Spermatophyta</taxon>
        <taxon>Magnoliopsida</taxon>
        <taxon>eudicotyledons</taxon>
        <taxon>Gunneridae</taxon>
        <taxon>Pentapetalae</taxon>
        <taxon>rosids</taxon>
        <taxon>fabids</taxon>
        <taxon>Fabales</taxon>
        <taxon>Fabaceae</taxon>
        <taxon>Papilionoideae</taxon>
        <taxon>50 kb inversion clade</taxon>
        <taxon>NPAAA clade</taxon>
        <taxon>indigoferoid/millettioid clade</taxon>
        <taxon>Phaseoleae</taxon>
        <taxon>Mucuna</taxon>
    </lineage>
</organism>
<evidence type="ECO:0000313" key="3">
    <source>
        <dbReference type="Proteomes" id="UP000257109"/>
    </source>
</evidence>
<dbReference type="Proteomes" id="UP000257109">
    <property type="component" value="Unassembled WGS sequence"/>
</dbReference>
<dbReference type="AlphaFoldDB" id="A0A371HLW8"/>
<reference evidence="2" key="1">
    <citation type="submission" date="2018-05" db="EMBL/GenBank/DDBJ databases">
        <title>Draft genome of Mucuna pruriens seed.</title>
        <authorList>
            <person name="Nnadi N.E."/>
            <person name="Vos R."/>
            <person name="Hasami M.H."/>
            <person name="Devisetty U.K."/>
            <person name="Aguiy J.C."/>
        </authorList>
    </citation>
    <scope>NUCLEOTIDE SEQUENCE [LARGE SCALE GENOMIC DNA]</scope>
    <source>
        <strain evidence="2">JCA_2017</strain>
    </source>
</reference>
<keyword evidence="3" id="KW-1185">Reference proteome</keyword>
<dbReference type="EMBL" id="QJKJ01002212">
    <property type="protein sequence ID" value="RDY03779.1"/>
    <property type="molecule type" value="Genomic_DNA"/>
</dbReference>
<name>A0A371HLW8_MUCPR</name>
<dbReference type="InterPro" id="IPR056924">
    <property type="entry name" value="SH3_Tf2-1"/>
</dbReference>
<dbReference type="OrthoDB" id="1935586at2759"/>